<feature type="region of interest" description="Disordered" evidence="1">
    <location>
        <begin position="358"/>
        <end position="385"/>
    </location>
</feature>
<dbReference type="EMBL" id="JAFJYH010000099">
    <property type="protein sequence ID" value="KAG4419730.1"/>
    <property type="molecule type" value="Genomic_DNA"/>
</dbReference>
<proteinExistence type="predicted"/>
<evidence type="ECO:0000313" key="4">
    <source>
        <dbReference type="EMBL" id="KAG4419730.1"/>
    </source>
</evidence>
<evidence type="ECO:0000259" key="3">
    <source>
        <dbReference type="Pfam" id="PF18142"/>
    </source>
</evidence>
<sequence>MADVEKGRTGQLGTSEASTLPPQRVQVDAYGRPDLDPNDNLNLFRHLTGIVSHPSMSQSDSFFSSGGRPAPNLGIYARVIHNEQTAKVGYKYFSWLINGCLGLQIVVAAALTALGAAGGSRGAVTVFGAINTVFAGILTFLKGSGLPNRFKYYQTEWRRVREFIEQRERDFSRPGCDLDVHAVAALVESMYEEVKTDLEASTPDRFAGHNSARKSIVHPEAAPVYRVPSMSLPKVEGIFEKGKDVEAGIGSKVKNLASEIGHYAQQAREVAKDIQAQKDNFATSANREVKEYADRVERIEHAFGDKVKDLAMEIGERAHTAERVVRDAEERERRAVSDAIEDTKGQLGRVETVARSKLSGPITINLSQPGSTSKEHKERKEGEDY</sequence>
<feature type="compositionally biased region" description="Basic and acidic residues" evidence="1">
    <location>
        <begin position="373"/>
        <end position="385"/>
    </location>
</feature>
<dbReference type="NCBIfam" id="NF033635">
    <property type="entry name" value="SLATT_fungal"/>
    <property type="match status" value="1"/>
</dbReference>
<dbReference type="InterPro" id="IPR041622">
    <property type="entry name" value="SLATT_fungi"/>
</dbReference>
<dbReference type="PANTHER" id="PTHR38793">
    <property type="entry name" value="SLATT_FUNGAL DOMAIN-CONTAINING PROTEIN-RELATED"/>
    <property type="match status" value="1"/>
</dbReference>
<dbReference type="PANTHER" id="PTHR38793:SF3">
    <property type="entry name" value="SMODS AND SLOG-ASSOCIATING 2TM EFFECTOR DOMAIN-CONTAINING PROTEIN"/>
    <property type="match status" value="1"/>
</dbReference>
<feature type="compositionally biased region" description="Polar residues" evidence="1">
    <location>
        <begin position="11"/>
        <end position="21"/>
    </location>
</feature>
<name>A0A8H7TDR1_9HELO</name>
<evidence type="ECO:0000256" key="2">
    <source>
        <dbReference type="SAM" id="Phobius"/>
    </source>
</evidence>
<keyword evidence="5" id="KW-1185">Reference proteome</keyword>
<dbReference type="OrthoDB" id="4472872at2759"/>
<keyword evidence="2" id="KW-0472">Membrane</keyword>
<dbReference type="AlphaFoldDB" id="A0A8H7TDR1"/>
<feature type="transmembrane region" description="Helical" evidence="2">
    <location>
        <begin position="123"/>
        <end position="141"/>
    </location>
</feature>
<feature type="compositionally biased region" description="Polar residues" evidence="1">
    <location>
        <begin position="362"/>
        <end position="372"/>
    </location>
</feature>
<keyword evidence="2" id="KW-0812">Transmembrane</keyword>
<protein>
    <recommendedName>
        <fullName evidence="3">SMODS and SLOG-associating 2TM effector domain-containing protein</fullName>
    </recommendedName>
</protein>
<feature type="transmembrane region" description="Helical" evidence="2">
    <location>
        <begin position="95"/>
        <end position="117"/>
    </location>
</feature>
<accession>A0A8H7TDR1</accession>
<feature type="domain" description="SMODS and SLOG-associating 2TM effector" evidence="3">
    <location>
        <begin position="78"/>
        <end position="196"/>
    </location>
</feature>
<gene>
    <name evidence="4" type="ORF">IFR04_007137</name>
</gene>
<evidence type="ECO:0000313" key="5">
    <source>
        <dbReference type="Proteomes" id="UP000664132"/>
    </source>
</evidence>
<organism evidence="4 5">
    <name type="scientific">Cadophora malorum</name>
    <dbReference type="NCBI Taxonomy" id="108018"/>
    <lineage>
        <taxon>Eukaryota</taxon>
        <taxon>Fungi</taxon>
        <taxon>Dikarya</taxon>
        <taxon>Ascomycota</taxon>
        <taxon>Pezizomycotina</taxon>
        <taxon>Leotiomycetes</taxon>
        <taxon>Helotiales</taxon>
        <taxon>Ploettnerulaceae</taxon>
        <taxon>Cadophora</taxon>
    </lineage>
</organism>
<evidence type="ECO:0000256" key="1">
    <source>
        <dbReference type="SAM" id="MobiDB-lite"/>
    </source>
</evidence>
<dbReference type="Proteomes" id="UP000664132">
    <property type="component" value="Unassembled WGS sequence"/>
</dbReference>
<keyword evidence="2" id="KW-1133">Transmembrane helix</keyword>
<feature type="region of interest" description="Disordered" evidence="1">
    <location>
        <begin position="1"/>
        <end position="25"/>
    </location>
</feature>
<comment type="caution">
    <text evidence="4">The sequence shown here is derived from an EMBL/GenBank/DDBJ whole genome shotgun (WGS) entry which is preliminary data.</text>
</comment>
<reference evidence="4" key="1">
    <citation type="submission" date="2021-02" db="EMBL/GenBank/DDBJ databases">
        <title>Genome sequence Cadophora malorum strain M34.</title>
        <authorList>
            <person name="Stefanovic E."/>
            <person name="Vu D."/>
            <person name="Scully C."/>
            <person name="Dijksterhuis J."/>
            <person name="Roader J."/>
            <person name="Houbraken J."/>
        </authorList>
    </citation>
    <scope>NUCLEOTIDE SEQUENCE</scope>
    <source>
        <strain evidence="4">M34</strain>
    </source>
</reference>
<dbReference type="Pfam" id="PF18142">
    <property type="entry name" value="SLATT_fungal"/>
    <property type="match status" value="1"/>
</dbReference>